<dbReference type="Proteomes" id="UP000789342">
    <property type="component" value="Unassembled WGS sequence"/>
</dbReference>
<sequence length="207" mass="24146">FSSFSPQQIMMLPFVGQVFETWDDVDKYFNDYTWQKNFVVIKIRNDRDLPPEQTCRQRTFACDHQGTYGPKKSVILENQRNSRSKRSGCSWHVNVTFPKKAAIISVKSLNLDHNYLLNPTTNLYVAKNRTLPEAVVREICFYTVEGNLNATLSGASAKCFPEIDRILKEYLTEEMLSRQRHEVIQSLYYYTIMENDKLPNDKLIEKG</sequence>
<proteinExistence type="predicted"/>
<feature type="non-terminal residue" evidence="2">
    <location>
        <position position="1"/>
    </location>
</feature>
<accession>A0A9N9ENI6</accession>
<comment type="caution">
    <text evidence="2">The sequence shown here is derived from an EMBL/GenBank/DDBJ whole genome shotgun (WGS) entry which is preliminary data.</text>
</comment>
<protein>
    <submittedName>
        <fullName evidence="2">6228_t:CDS:1</fullName>
    </submittedName>
</protein>
<dbReference type="Pfam" id="PF03101">
    <property type="entry name" value="FAR1"/>
    <property type="match status" value="1"/>
</dbReference>
<gene>
    <name evidence="2" type="ORF">AMORRO_LOCUS11453</name>
</gene>
<dbReference type="InterPro" id="IPR004330">
    <property type="entry name" value="FAR1_DNA_bnd_dom"/>
</dbReference>
<dbReference type="AlphaFoldDB" id="A0A9N9ENI6"/>
<evidence type="ECO:0000313" key="3">
    <source>
        <dbReference type="Proteomes" id="UP000789342"/>
    </source>
</evidence>
<feature type="non-terminal residue" evidence="2">
    <location>
        <position position="207"/>
    </location>
</feature>
<feature type="domain" description="FAR1" evidence="1">
    <location>
        <begin position="27"/>
        <end position="118"/>
    </location>
</feature>
<dbReference type="PANTHER" id="PTHR46328:SF35">
    <property type="entry name" value="PROTEIN FAR1-RELATED SEQUENCE 5-LIKE"/>
    <property type="match status" value="1"/>
</dbReference>
<evidence type="ECO:0000259" key="1">
    <source>
        <dbReference type="Pfam" id="PF03101"/>
    </source>
</evidence>
<dbReference type="OrthoDB" id="2398871at2759"/>
<dbReference type="PANTHER" id="PTHR46328">
    <property type="entry name" value="FAR-RED IMPAIRED RESPONSIVE (FAR1) FAMILY PROTEIN-RELATED"/>
    <property type="match status" value="1"/>
</dbReference>
<dbReference type="EMBL" id="CAJVPV010014575">
    <property type="protein sequence ID" value="CAG8685675.1"/>
    <property type="molecule type" value="Genomic_DNA"/>
</dbReference>
<evidence type="ECO:0000313" key="2">
    <source>
        <dbReference type="EMBL" id="CAG8685675.1"/>
    </source>
</evidence>
<reference evidence="2" key="1">
    <citation type="submission" date="2021-06" db="EMBL/GenBank/DDBJ databases">
        <authorList>
            <person name="Kallberg Y."/>
            <person name="Tangrot J."/>
            <person name="Rosling A."/>
        </authorList>
    </citation>
    <scope>NUCLEOTIDE SEQUENCE</scope>
    <source>
        <strain evidence="2">CL551</strain>
    </source>
</reference>
<organism evidence="2 3">
    <name type="scientific">Acaulospora morrowiae</name>
    <dbReference type="NCBI Taxonomy" id="94023"/>
    <lineage>
        <taxon>Eukaryota</taxon>
        <taxon>Fungi</taxon>
        <taxon>Fungi incertae sedis</taxon>
        <taxon>Mucoromycota</taxon>
        <taxon>Glomeromycotina</taxon>
        <taxon>Glomeromycetes</taxon>
        <taxon>Diversisporales</taxon>
        <taxon>Acaulosporaceae</taxon>
        <taxon>Acaulospora</taxon>
    </lineage>
</organism>
<name>A0A9N9ENI6_9GLOM</name>
<keyword evidence="3" id="KW-1185">Reference proteome</keyword>